<organism evidence="2 3">
    <name type="scientific">Reticulomyxa filosa</name>
    <dbReference type="NCBI Taxonomy" id="46433"/>
    <lineage>
        <taxon>Eukaryota</taxon>
        <taxon>Sar</taxon>
        <taxon>Rhizaria</taxon>
        <taxon>Retaria</taxon>
        <taxon>Foraminifera</taxon>
        <taxon>Monothalamids</taxon>
        <taxon>Reticulomyxidae</taxon>
        <taxon>Reticulomyxa</taxon>
    </lineage>
</organism>
<reference evidence="2 3" key="1">
    <citation type="journal article" date="2013" name="Curr. Biol.">
        <title>The Genome of the Foraminiferan Reticulomyxa filosa.</title>
        <authorList>
            <person name="Glockner G."/>
            <person name="Hulsmann N."/>
            <person name="Schleicher M."/>
            <person name="Noegel A.A."/>
            <person name="Eichinger L."/>
            <person name="Gallinger C."/>
            <person name="Pawlowski J."/>
            <person name="Sierra R."/>
            <person name="Euteneuer U."/>
            <person name="Pillet L."/>
            <person name="Moustafa A."/>
            <person name="Platzer M."/>
            <person name="Groth M."/>
            <person name="Szafranski K."/>
            <person name="Schliwa M."/>
        </authorList>
    </citation>
    <scope>NUCLEOTIDE SEQUENCE [LARGE SCALE GENOMIC DNA]</scope>
</reference>
<dbReference type="Proteomes" id="UP000023152">
    <property type="component" value="Unassembled WGS sequence"/>
</dbReference>
<protein>
    <submittedName>
        <fullName evidence="2">Uncharacterized protein</fullName>
    </submittedName>
</protein>
<evidence type="ECO:0000313" key="3">
    <source>
        <dbReference type="Proteomes" id="UP000023152"/>
    </source>
</evidence>
<evidence type="ECO:0000256" key="1">
    <source>
        <dbReference type="SAM" id="MobiDB-lite"/>
    </source>
</evidence>
<gene>
    <name evidence="2" type="ORF">RFI_22666</name>
</gene>
<proteinExistence type="predicted"/>
<dbReference type="EMBL" id="ASPP01019846">
    <property type="protein sequence ID" value="ETO14704.1"/>
    <property type="molecule type" value="Genomic_DNA"/>
</dbReference>
<dbReference type="AlphaFoldDB" id="X6MLE3"/>
<sequence>EKEKESGDENASGNKENTSDDMTTSITRVTVNDYFMNGAYNYADAHNSIGNIADKQLVVTSQLCKADLAKCIENIRHIETLLLKSPELEVCLFFFLMMQIKLGRQNIGHILKLKIKEIRERADKLRKVNDFENPIQTLEYIKMLTVECLALQEKAEVLLSYLGTGQPNKKKKNGLFGFF</sequence>
<feature type="region of interest" description="Disordered" evidence="1">
    <location>
        <begin position="1"/>
        <end position="23"/>
    </location>
</feature>
<feature type="non-terminal residue" evidence="2">
    <location>
        <position position="1"/>
    </location>
</feature>
<comment type="caution">
    <text evidence="2">The sequence shown here is derived from an EMBL/GenBank/DDBJ whole genome shotgun (WGS) entry which is preliminary data.</text>
</comment>
<keyword evidence="3" id="KW-1185">Reference proteome</keyword>
<name>X6MLE3_RETFI</name>
<accession>X6MLE3</accession>
<feature type="compositionally biased region" description="Polar residues" evidence="1">
    <location>
        <begin position="9"/>
        <end position="23"/>
    </location>
</feature>
<evidence type="ECO:0000313" key="2">
    <source>
        <dbReference type="EMBL" id="ETO14704.1"/>
    </source>
</evidence>